<feature type="region of interest" description="Disordered" evidence="2">
    <location>
        <begin position="176"/>
        <end position="196"/>
    </location>
</feature>
<keyword evidence="1" id="KW-0479">Metal-binding</keyword>
<keyword evidence="1" id="KW-0862">Zinc</keyword>
<organism evidence="4">
    <name type="scientific">Blumeria graminis f. sp. tritici 96224</name>
    <dbReference type="NCBI Taxonomy" id="1268274"/>
    <lineage>
        <taxon>Eukaryota</taxon>
        <taxon>Fungi</taxon>
        <taxon>Dikarya</taxon>
        <taxon>Ascomycota</taxon>
        <taxon>Pezizomycotina</taxon>
        <taxon>Leotiomycetes</taxon>
        <taxon>Erysiphales</taxon>
        <taxon>Erysiphaceae</taxon>
        <taxon>Blumeria</taxon>
    </lineage>
</organism>
<reference evidence="4" key="1">
    <citation type="submission" date="2018-07" db="EMBL/GenBank/DDBJ databases">
        <authorList>
            <person name="Quirk P.G."/>
            <person name="Krulwich T.A."/>
        </authorList>
    </citation>
    <scope>NUCLEOTIDE SEQUENCE</scope>
    <source>
        <strain evidence="4">96224</strain>
    </source>
</reference>
<dbReference type="InterPro" id="IPR036875">
    <property type="entry name" value="Znf_CCHC_sf"/>
</dbReference>
<dbReference type="SMART" id="SM00343">
    <property type="entry name" value="ZnF_C2HC"/>
    <property type="match status" value="1"/>
</dbReference>
<evidence type="ECO:0000256" key="1">
    <source>
        <dbReference type="PROSITE-ProRule" id="PRU00047"/>
    </source>
</evidence>
<sequence length="196" mass="21859">MTSNMTYNQFRIKFTNLAITGKIARARWFDDVCEKISPALKLQIMTEKYKMSNNYTTLDEFLAVTDRKSRNILAKVALHKKVVAVAVGNNASRSPSILKKSGWTAERLTADAARNTPAVRFPTTPETVPQVIRRTLSATNTCCLCRKEGHWARDCPDAVKIAELTGRSVGELMLEHDDGDEDGLQPVEVDELSENS</sequence>
<dbReference type="GO" id="GO:0003676">
    <property type="term" value="F:nucleic acid binding"/>
    <property type="evidence" value="ECO:0007669"/>
    <property type="project" value="InterPro"/>
</dbReference>
<dbReference type="GO" id="GO:0008270">
    <property type="term" value="F:zinc ion binding"/>
    <property type="evidence" value="ECO:0007669"/>
    <property type="project" value="UniProtKB-KW"/>
</dbReference>
<proteinExistence type="predicted"/>
<dbReference type="EMBL" id="UIGY01000209">
    <property type="protein sequence ID" value="SUZ13005.1"/>
    <property type="molecule type" value="Genomic_DNA"/>
</dbReference>
<protein>
    <submittedName>
        <fullName evidence="4">Bgt-20913</fullName>
    </submittedName>
</protein>
<feature type="domain" description="CCHC-type" evidence="3">
    <location>
        <begin position="142"/>
        <end position="157"/>
    </location>
</feature>
<accession>A0A381LGM2</accession>
<dbReference type="PROSITE" id="PS50158">
    <property type="entry name" value="ZF_CCHC"/>
    <property type="match status" value="1"/>
</dbReference>
<keyword evidence="1" id="KW-0863">Zinc-finger</keyword>
<dbReference type="InterPro" id="IPR001878">
    <property type="entry name" value="Znf_CCHC"/>
</dbReference>
<gene>
    <name evidence="4" type="ORF">BGT96224V2_LOCUS6124</name>
</gene>
<feature type="compositionally biased region" description="Acidic residues" evidence="2">
    <location>
        <begin position="177"/>
        <end position="196"/>
    </location>
</feature>
<dbReference type="AlphaFoldDB" id="A0A381LGM2"/>
<evidence type="ECO:0000256" key="2">
    <source>
        <dbReference type="SAM" id="MobiDB-lite"/>
    </source>
</evidence>
<dbReference type="Gene3D" id="4.10.60.10">
    <property type="entry name" value="Zinc finger, CCHC-type"/>
    <property type="match status" value="1"/>
</dbReference>
<name>A0A381LGM2_BLUGR</name>
<evidence type="ECO:0000259" key="3">
    <source>
        <dbReference type="PROSITE" id="PS50158"/>
    </source>
</evidence>
<dbReference type="SUPFAM" id="SSF57756">
    <property type="entry name" value="Retrovirus zinc finger-like domains"/>
    <property type="match status" value="1"/>
</dbReference>
<evidence type="ECO:0000313" key="4">
    <source>
        <dbReference type="EMBL" id="SUZ13005.1"/>
    </source>
</evidence>